<reference evidence="9" key="2">
    <citation type="submission" date="2021-04" db="EMBL/GenBank/DDBJ databases">
        <authorList>
            <person name="Gilroy R."/>
        </authorList>
    </citation>
    <scope>NUCLEOTIDE SEQUENCE</scope>
    <source>
        <strain evidence="9">1719</strain>
    </source>
</reference>
<evidence type="ECO:0000256" key="7">
    <source>
        <dbReference type="SAM" id="Phobius"/>
    </source>
</evidence>
<sequence>LLDHAKRIEEEEGVSTMNLKKIIINIRNIVKLLDNIYSYSHLSQEQTEREDIVQASAFVQNSKIDWSKFRENLNLRSNNFRHSLRLAITLSATYLTVEMLELGHMGTYWILLTILVILRPGFGLTKERNIQRIAGTFIGGIIGFLVLIFVQDEVIRFIFLIFFFLTAYSFFRINYIILVIFITPYVLILLSFTGMNSLDIAKARIIDTFLGGLLAFLSSYLILPSWESSQIKGRLEKVLVANYNYLVIVLEILLGNPPSLTAIKLMRKEVYIASANMSSTFQRMLTEPKWRQKSSKEVNRFTILNHIFSSYAATLLDQVNSRGQESFTQEHIKLLRNTLKKLENSIMLIPEADISALHNLDSLFKLSESEDGAESSHLITEQLQFLNKISADLHKATKKVLIKEQIIHTSDE</sequence>
<feature type="transmembrane region" description="Helical" evidence="7">
    <location>
        <begin position="205"/>
        <end position="223"/>
    </location>
</feature>
<organism evidence="9 10">
    <name type="scientific">Candidatus Sphingobacterium stercoripullorum</name>
    <dbReference type="NCBI Taxonomy" id="2838759"/>
    <lineage>
        <taxon>Bacteria</taxon>
        <taxon>Pseudomonadati</taxon>
        <taxon>Bacteroidota</taxon>
        <taxon>Sphingobacteriia</taxon>
        <taxon>Sphingobacteriales</taxon>
        <taxon>Sphingobacteriaceae</taxon>
        <taxon>Sphingobacterium</taxon>
    </lineage>
</organism>
<comment type="similarity">
    <text evidence="6">Belongs to the YccS/YhfK family.</text>
</comment>
<comment type="subcellular location">
    <subcellularLocation>
        <location evidence="1">Cell membrane</location>
        <topology evidence="1">Multi-pass membrane protein</topology>
    </subcellularLocation>
</comment>
<dbReference type="InterPro" id="IPR049453">
    <property type="entry name" value="Memb_transporter_dom"/>
</dbReference>
<accession>A0A9D2AYG2</accession>
<feature type="domain" description="Integral membrane bound transporter" evidence="8">
    <location>
        <begin position="102"/>
        <end position="217"/>
    </location>
</feature>
<keyword evidence="4 7" id="KW-1133">Transmembrane helix</keyword>
<comment type="caution">
    <text evidence="9">The sequence shown here is derived from an EMBL/GenBank/DDBJ whole genome shotgun (WGS) entry which is preliminary data.</text>
</comment>
<feature type="transmembrane region" description="Helical" evidence="7">
    <location>
        <begin position="173"/>
        <end position="193"/>
    </location>
</feature>
<feature type="transmembrane region" description="Helical" evidence="7">
    <location>
        <begin position="106"/>
        <end position="125"/>
    </location>
</feature>
<keyword evidence="3 7" id="KW-0812">Transmembrane</keyword>
<dbReference type="Proteomes" id="UP000824156">
    <property type="component" value="Unassembled WGS sequence"/>
</dbReference>
<evidence type="ECO:0000256" key="1">
    <source>
        <dbReference type="ARBA" id="ARBA00004651"/>
    </source>
</evidence>
<keyword evidence="5 7" id="KW-0472">Membrane</keyword>
<evidence type="ECO:0000256" key="4">
    <source>
        <dbReference type="ARBA" id="ARBA00022989"/>
    </source>
</evidence>
<evidence type="ECO:0000256" key="3">
    <source>
        <dbReference type="ARBA" id="ARBA00022692"/>
    </source>
</evidence>
<reference evidence="9" key="1">
    <citation type="journal article" date="2021" name="PeerJ">
        <title>Extensive microbial diversity within the chicken gut microbiome revealed by metagenomics and culture.</title>
        <authorList>
            <person name="Gilroy R."/>
            <person name="Ravi A."/>
            <person name="Getino M."/>
            <person name="Pursley I."/>
            <person name="Horton D.L."/>
            <person name="Alikhan N.F."/>
            <person name="Baker D."/>
            <person name="Gharbi K."/>
            <person name="Hall N."/>
            <person name="Watson M."/>
            <person name="Adriaenssens E.M."/>
            <person name="Foster-Nyarko E."/>
            <person name="Jarju S."/>
            <person name="Secka A."/>
            <person name="Antonio M."/>
            <person name="Oren A."/>
            <person name="Chaudhuri R.R."/>
            <person name="La Ragione R."/>
            <person name="Hildebrand F."/>
            <person name="Pallen M.J."/>
        </authorList>
    </citation>
    <scope>NUCLEOTIDE SEQUENCE</scope>
    <source>
        <strain evidence="9">1719</strain>
    </source>
</reference>
<evidence type="ECO:0000256" key="5">
    <source>
        <dbReference type="ARBA" id="ARBA00023136"/>
    </source>
</evidence>
<dbReference type="PANTHER" id="PTHR30509">
    <property type="entry name" value="P-HYDROXYBENZOIC ACID EFFLUX PUMP SUBUNIT-RELATED"/>
    <property type="match status" value="1"/>
</dbReference>
<feature type="non-terminal residue" evidence="9">
    <location>
        <position position="1"/>
    </location>
</feature>
<feature type="transmembrane region" description="Helical" evidence="7">
    <location>
        <begin position="137"/>
        <end position="167"/>
    </location>
</feature>
<dbReference type="GO" id="GO:0005886">
    <property type="term" value="C:plasma membrane"/>
    <property type="evidence" value="ECO:0007669"/>
    <property type="project" value="UniProtKB-SubCell"/>
</dbReference>
<evidence type="ECO:0000313" key="10">
    <source>
        <dbReference type="Proteomes" id="UP000824156"/>
    </source>
</evidence>
<dbReference type="EMBL" id="DXEZ01000158">
    <property type="protein sequence ID" value="HIX54505.1"/>
    <property type="molecule type" value="Genomic_DNA"/>
</dbReference>
<evidence type="ECO:0000256" key="2">
    <source>
        <dbReference type="ARBA" id="ARBA00022475"/>
    </source>
</evidence>
<dbReference type="PANTHER" id="PTHR30509:SF8">
    <property type="entry name" value="INNER MEMBRANE PROTEIN YCCS"/>
    <property type="match status" value="1"/>
</dbReference>
<proteinExistence type="inferred from homology"/>
<name>A0A9D2AYG2_9SPHI</name>
<feature type="transmembrane region" description="Helical" evidence="7">
    <location>
        <begin position="243"/>
        <end position="263"/>
    </location>
</feature>
<evidence type="ECO:0000313" key="9">
    <source>
        <dbReference type="EMBL" id="HIX54505.1"/>
    </source>
</evidence>
<protein>
    <submittedName>
        <fullName evidence="9">FUSC family protein</fullName>
    </submittedName>
</protein>
<keyword evidence="2" id="KW-1003">Cell membrane</keyword>
<dbReference type="Pfam" id="PF13515">
    <property type="entry name" value="FUSC_2"/>
    <property type="match status" value="1"/>
</dbReference>
<evidence type="ECO:0000256" key="6">
    <source>
        <dbReference type="ARBA" id="ARBA00043993"/>
    </source>
</evidence>
<dbReference type="AlphaFoldDB" id="A0A9D2AYG2"/>
<gene>
    <name evidence="9" type="ORF">H9853_05715</name>
</gene>
<evidence type="ECO:0000259" key="8">
    <source>
        <dbReference type="Pfam" id="PF13515"/>
    </source>
</evidence>